<evidence type="ECO:0000313" key="4">
    <source>
        <dbReference type="Proteomes" id="UP000008366"/>
    </source>
</evidence>
<dbReference type="EMBL" id="BAHD01000001">
    <property type="protein sequence ID" value="GAB94043.1"/>
    <property type="molecule type" value="Genomic_DNA"/>
</dbReference>
<dbReference type="InterPro" id="IPR003870">
    <property type="entry name" value="DUF222"/>
</dbReference>
<keyword evidence="4" id="KW-1185">Reference proteome</keyword>
<dbReference type="RefSeq" id="WP_006590576.1">
    <property type="nucleotide sequence ID" value="NZ_BAHD01000001.1"/>
</dbReference>
<proteinExistence type="predicted"/>
<feature type="non-terminal residue" evidence="3">
    <location>
        <position position="368"/>
    </location>
</feature>
<dbReference type="Proteomes" id="UP000008366">
    <property type="component" value="Unassembled WGS sequence"/>
</dbReference>
<reference evidence="3 4" key="1">
    <citation type="submission" date="2012-08" db="EMBL/GenBank/DDBJ databases">
        <title>Whole genome shotgun sequence of Kineosphaera limosa NBRC 100340.</title>
        <authorList>
            <person name="Yoshida I."/>
            <person name="Isaki S."/>
            <person name="Hosoyama A."/>
            <person name="Tsuchikane K."/>
            <person name="Katsumata H."/>
            <person name="Ando Y."/>
            <person name="Ohji S."/>
            <person name="Hamada M."/>
            <person name="Tamura T."/>
            <person name="Yamazoe A."/>
            <person name="Yamazaki S."/>
            <person name="Fujita N."/>
        </authorList>
    </citation>
    <scope>NUCLEOTIDE SEQUENCE [LARGE SCALE GENOMIC DNA]</scope>
    <source>
        <strain evidence="3 4">NBRC 100340</strain>
    </source>
</reference>
<protein>
    <recommendedName>
        <fullName evidence="2">DUF222 domain-containing protein</fullName>
    </recommendedName>
</protein>
<evidence type="ECO:0000313" key="3">
    <source>
        <dbReference type="EMBL" id="GAB94043.1"/>
    </source>
</evidence>
<organism evidence="3 4">
    <name type="scientific">Kineosphaera limosa NBRC 100340</name>
    <dbReference type="NCBI Taxonomy" id="1184609"/>
    <lineage>
        <taxon>Bacteria</taxon>
        <taxon>Bacillati</taxon>
        <taxon>Actinomycetota</taxon>
        <taxon>Actinomycetes</taxon>
        <taxon>Micrococcales</taxon>
        <taxon>Dermatophilaceae</taxon>
        <taxon>Kineosphaera</taxon>
    </lineage>
</organism>
<feature type="domain" description="DUF222" evidence="2">
    <location>
        <begin position="93"/>
        <end position="298"/>
    </location>
</feature>
<feature type="compositionally biased region" description="Low complexity" evidence="1">
    <location>
        <begin position="316"/>
        <end position="329"/>
    </location>
</feature>
<evidence type="ECO:0000256" key="1">
    <source>
        <dbReference type="SAM" id="MobiDB-lite"/>
    </source>
</evidence>
<name>K6VCU7_9MICO</name>
<sequence>MEPTAADLVTWLDAGSATLLRHAGDLTRLGSDDLAGLAAGAAKIVNAAKAFQAAVVMEARERGVIAASDNPKTAAWVEQSCRDAGVPLAPAQARGLDEVSRTCSTPDVARLKDAVVAGECTVESAAIIASTYRRLSPKVDVRGWDTVLDQLIGWLGEGATRKNIAEFEDVLLSQYGTQTTLEDEHEQKRSNRTMSALTLNAKTGMFESKIVMDPVNEAVFSAALHALSKPHVDPDTGEHDPRTPGTRRLDALVTMAKHATNPDKTFRGSGAAARIIVTIPLADLVGGLRTSSLAEQLGLFPTIAETTDGAHPGDFAPTATATDIDTPATCDRGDGHAGSPGNGPCCGHGTLAASSTGALSAGVLSPGD</sequence>
<accession>K6VCU7</accession>
<dbReference type="Pfam" id="PF02720">
    <property type="entry name" value="DUF222"/>
    <property type="match status" value="1"/>
</dbReference>
<dbReference type="OrthoDB" id="9797743at2"/>
<dbReference type="eggNOG" id="COG1403">
    <property type="taxonomic scope" value="Bacteria"/>
</dbReference>
<comment type="caution">
    <text evidence="3">The sequence shown here is derived from an EMBL/GenBank/DDBJ whole genome shotgun (WGS) entry which is preliminary data.</text>
</comment>
<evidence type="ECO:0000259" key="2">
    <source>
        <dbReference type="Pfam" id="PF02720"/>
    </source>
</evidence>
<gene>
    <name evidence="3" type="ORF">KILIM_001_00450</name>
</gene>
<dbReference type="AlphaFoldDB" id="K6VCU7"/>
<feature type="region of interest" description="Disordered" evidence="1">
    <location>
        <begin position="316"/>
        <end position="335"/>
    </location>
</feature>